<dbReference type="GO" id="GO:0016627">
    <property type="term" value="F:oxidoreductase activity, acting on the CH-CH group of donors"/>
    <property type="evidence" value="ECO:0007669"/>
    <property type="project" value="InterPro"/>
</dbReference>
<keyword evidence="6" id="KW-0256">Endoplasmic reticulum</keyword>
<reference evidence="15" key="1">
    <citation type="journal article" date="2010" name="Science">
        <title>Plasticity of animal genome architecture unmasked by rapid evolution of a pelagic tunicate.</title>
        <authorList>
            <person name="Denoeud F."/>
            <person name="Henriet S."/>
            <person name="Mungpakdee S."/>
            <person name="Aury J.M."/>
            <person name="Da Silva C."/>
            <person name="Brinkmann H."/>
            <person name="Mikhaleva J."/>
            <person name="Olsen L.C."/>
            <person name="Jubin C."/>
            <person name="Canestro C."/>
            <person name="Bouquet J.M."/>
            <person name="Danks G."/>
            <person name="Poulain J."/>
            <person name="Campsteijn C."/>
            <person name="Adamski M."/>
            <person name="Cross I."/>
            <person name="Yadetie F."/>
            <person name="Muffato M."/>
            <person name="Louis A."/>
            <person name="Butcher S."/>
            <person name="Tsagkogeorga G."/>
            <person name="Konrad A."/>
            <person name="Singh S."/>
            <person name="Jensen M.F."/>
            <person name="Cong E.H."/>
            <person name="Eikeseth-Otteraa H."/>
            <person name="Noel B."/>
            <person name="Anthouard V."/>
            <person name="Porcel B.M."/>
            <person name="Kachouri-Lafond R."/>
            <person name="Nishino A."/>
            <person name="Ugolini M."/>
            <person name="Chourrout P."/>
            <person name="Nishida H."/>
            <person name="Aasland R."/>
            <person name="Huzurbazar S."/>
            <person name="Westhof E."/>
            <person name="Delsuc F."/>
            <person name="Lehrach H."/>
            <person name="Reinhardt R."/>
            <person name="Weissenbach J."/>
            <person name="Roy S.W."/>
            <person name="Artiguenave F."/>
            <person name="Postlethwait J.H."/>
            <person name="Manak J.R."/>
            <person name="Thompson E.M."/>
            <person name="Jaillon O."/>
            <person name="Du Pasquier L."/>
            <person name="Boudinot P."/>
            <person name="Liberles D.A."/>
            <person name="Volff J.N."/>
            <person name="Philippe H."/>
            <person name="Lenhard B."/>
            <person name="Roest Crollius H."/>
            <person name="Wincker P."/>
            <person name="Chourrout D."/>
        </authorList>
    </citation>
    <scope>NUCLEOTIDE SEQUENCE [LARGE SCALE GENOMIC DNA]</scope>
</reference>
<feature type="transmembrane region" description="Helical" evidence="12">
    <location>
        <begin position="246"/>
        <end position="265"/>
    </location>
</feature>
<evidence type="ECO:0000256" key="12">
    <source>
        <dbReference type="SAM" id="Phobius"/>
    </source>
</evidence>
<organism evidence="15">
    <name type="scientific">Oikopleura dioica</name>
    <name type="common">Tunicate</name>
    <dbReference type="NCBI Taxonomy" id="34765"/>
    <lineage>
        <taxon>Eukaryota</taxon>
        <taxon>Metazoa</taxon>
        <taxon>Chordata</taxon>
        <taxon>Tunicata</taxon>
        <taxon>Appendicularia</taxon>
        <taxon>Copelata</taxon>
        <taxon>Oikopleuridae</taxon>
        <taxon>Oikopleura</taxon>
    </lineage>
</organism>
<keyword evidence="7 12" id="KW-1133">Transmembrane helix</keyword>
<keyword evidence="16" id="KW-1185">Reference proteome</keyword>
<dbReference type="Pfam" id="PF21696">
    <property type="entry name" value="TECR_N"/>
    <property type="match status" value="1"/>
</dbReference>
<proteinExistence type="inferred from homology"/>
<feature type="domain" description="3-oxo-5-alpha-steroid 4-dehydrogenase C-terminal" evidence="13">
    <location>
        <begin position="218"/>
        <end position="349"/>
    </location>
</feature>
<dbReference type="OrthoDB" id="540503at2759"/>
<evidence type="ECO:0000256" key="9">
    <source>
        <dbReference type="ARBA" id="ARBA00023098"/>
    </source>
</evidence>
<dbReference type="GO" id="GO:0016020">
    <property type="term" value="C:membrane"/>
    <property type="evidence" value="ECO:0007669"/>
    <property type="project" value="UniProtKB-SubCell"/>
</dbReference>
<dbReference type="PROSITE" id="PS50244">
    <property type="entry name" value="S5A_REDUCTASE"/>
    <property type="match status" value="1"/>
</dbReference>
<gene>
    <name evidence="15" type="ORF">GSOID_T00011177001</name>
</gene>
<evidence type="ECO:0000256" key="8">
    <source>
        <dbReference type="ARBA" id="ARBA00023002"/>
    </source>
</evidence>
<evidence type="ECO:0000256" key="7">
    <source>
        <dbReference type="ARBA" id="ARBA00022989"/>
    </source>
</evidence>
<feature type="region of interest" description="Disordered" evidence="11">
    <location>
        <begin position="1"/>
        <end position="35"/>
    </location>
</feature>
<dbReference type="GO" id="GO:0005783">
    <property type="term" value="C:endoplasmic reticulum"/>
    <property type="evidence" value="ECO:0007669"/>
    <property type="project" value="UniProtKB-SubCell"/>
</dbReference>
<dbReference type="AlphaFoldDB" id="E4XI26"/>
<evidence type="ECO:0000259" key="13">
    <source>
        <dbReference type="Pfam" id="PF02544"/>
    </source>
</evidence>
<dbReference type="InterPro" id="IPR039357">
    <property type="entry name" value="SRD5A/TECR"/>
</dbReference>
<accession>E4XI26</accession>
<evidence type="ECO:0000256" key="2">
    <source>
        <dbReference type="ARBA" id="ARBA00004240"/>
    </source>
</evidence>
<protein>
    <submittedName>
        <fullName evidence="15">Uncharacterized protein</fullName>
    </submittedName>
</protein>
<dbReference type="Gene3D" id="3.10.20.90">
    <property type="entry name" value="Phosphatidylinositol 3-kinase Catalytic Subunit, Chain A, domain 1"/>
    <property type="match status" value="1"/>
</dbReference>
<keyword evidence="8" id="KW-0560">Oxidoreductase</keyword>
<name>E4XI26_OIKDI</name>
<dbReference type="InterPro" id="IPR001104">
    <property type="entry name" value="3-oxo-5_a-steroid_4-DH_C"/>
</dbReference>
<dbReference type="EMBL" id="FN653053">
    <property type="protein sequence ID" value="CBY10242.1"/>
    <property type="molecule type" value="Genomic_DNA"/>
</dbReference>
<dbReference type="PANTHER" id="PTHR10556">
    <property type="entry name" value="3-OXO-5-ALPHA-STEROID 4-DEHYDROGENASE"/>
    <property type="match status" value="1"/>
</dbReference>
<evidence type="ECO:0000256" key="5">
    <source>
        <dbReference type="ARBA" id="ARBA00022692"/>
    </source>
</evidence>
<evidence type="ECO:0000256" key="4">
    <source>
        <dbReference type="ARBA" id="ARBA00022516"/>
    </source>
</evidence>
<keyword evidence="4" id="KW-0444">Lipid biosynthesis</keyword>
<evidence type="ECO:0000256" key="10">
    <source>
        <dbReference type="ARBA" id="ARBA00023136"/>
    </source>
</evidence>
<dbReference type="Proteomes" id="UP000001307">
    <property type="component" value="Unassembled WGS sequence"/>
</dbReference>
<dbReference type="GO" id="GO:0042761">
    <property type="term" value="P:very long-chain fatty acid biosynthetic process"/>
    <property type="evidence" value="ECO:0007669"/>
    <property type="project" value="TreeGrafter"/>
</dbReference>
<keyword evidence="9" id="KW-0443">Lipid metabolism</keyword>
<evidence type="ECO:0000256" key="11">
    <source>
        <dbReference type="SAM" id="MobiDB-lite"/>
    </source>
</evidence>
<feature type="domain" description="TECR-like N-terminal" evidence="14">
    <location>
        <begin position="43"/>
        <end position="119"/>
    </location>
</feature>
<comment type="subcellular location">
    <subcellularLocation>
        <location evidence="2">Endoplasmic reticulum</location>
    </subcellularLocation>
    <subcellularLocation>
        <location evidence="1">Membrane</location>
        <topology evidence="1">Multi-pass membrane protein</topology>
    </subcellularLocation>
</comment>
<evidence type="ECO:0000256" key="6">
    <source>
        <dbReference type="ARBA" id="ARBA00022824"/>
    </source>
</evidence>
<evidence type="ECO:0000313" key="16">
    <source>
        <dbReference type="Proteomes" id="UP000001307"/>
    </source>
</evidence>
<evidence type="ECO:0000256" key="3">
    <source>
        <dbReference type="ARBA" id="ARBA00007742"/>
    </source>
</evidence>
<dbReference type="InterPro" id="IPR049127">
    <property type="entry name" value="TECR-like_N"/>
</dbReference>
<dbReference type="PANTHER" id="PTHR10556:SF28">
    <property type="entry name" value="VERY-LONG-CHAIN ENOYL-COA REDUCTASE"/>
    <property type="match status" value="1"/>
</dbReference>
<feature type="transmembrane region" description="Helical" evidence="12">
    <location>
        <begin position="300"/>
        <end position="324"/>
    </location>
</feature>
<sequence>MELFAVSENLRRVSSAPKDQGNNSSNAAGHKKGQEQPARFALVEVEVKDIVTEKTLCVLNRVPTTTTTRELKKLFEREFPAFYVERQSFHLDKKAKALPNKDCLSSHGLTNECLLYFKDLGPQSTWKTVFLCEYNCMILVYSFFFLLRYIRGESVSDEENAEISNEDNEEIFVKSADDFACVAAMIAHTFHYLRRIMEVCFLHKFSGSTYAVRNIPKICVFHGMMTAWMAFIINHTQYYPPRNLQVLLASFFFLIAEFGSLSIHFQLKNNFKNRSIQNPSWNPFTWLYTRVSCPNYTYELLTWISFILMTNCGVVIILTFLKFVQLSIWARTKHLNMLSRFPNYPNNRASAQEIVTQFCGFDLNEAYQTEGLGVIYSKGVKNYSGREVVNVLCDSSGRAGWRYKVPIRCTKYKKTKKLKPLSASSRKFSKKNFGVSKILAWVKKNC</sequence>
<keyword evidence="5 12" id="KW-0812">Transmembrane</keyword>
<evidence type="ECO:0000313" key="15">
    <source>
        <dbReference type="EMBL" id="CBY10242.1"/>
    </source>
</evidence>
<evidence type="ECO:0000256" key="1">
    <source>
        <dbReference type="ARBA" id="ARBA00004141"/>
    </source>
</evidence>
<keyword evidence="10 12" id="KW-0472">Membrane</keyword>
<dbReference type="Pfam" id="PF02544">
    <property type="entry name" value="Steroid_dh"/>
    <property type="match status" value="1"/>
</dbReference>
<feature type="transmembrane region" description="Helical" evidence="12">
    <location>
        <begin position="215"/>
        <end position="234"/>
    </location>
</feature>
<dbReference type="InParanoid" id="E4XI26"/>
<evidence type="ECO:0000259" key="14">
    <source>
        <dbReference type="Pfam" id="PF21696"/>
    </source>
</evidence>
<comment type="similarity">
    <text evidence="3">Belongs to the steroid 5-alpha reductase family.</text>
</comment>